<dbReference type="RefSeq" id="WP_092474854.1">
    <property type="nucleotide sequence ID" value="NZ_FOHN01000001.1"/>
</dbReference>
<dbReference type="GO" id="GO:0005886">
    <property type="term" value="C:plasma membrane"/>
    <property type="evidence" value="ECO:0007669"/>
    <property type="project" value="UniProtKB-SubCell"/>
</dbReference>
<sequence length="171" mass="18851">MKKNMLTVIAIALSAINVILSVVLVFAVVPASNRTTKLVNQVASIINLELEASADEVSDTVDPGNIETYKIESKMAFNMKRSLNGSDHFAAVDSITLSINKASKDYEKLSKTIEANENFITDIVSEVVSSYTYDDAISSKEEMKAAILEKVQEHFKSEFIFSVSLNNLCFQ</sequence>
<evidence type="ECO:0000313" key="2">
    <source>
        <dbReference type="Proteomes" id="UP000199800"/>
    </source>
</evidence>
<dbReference type="GO" id="GO:0071973">
    <property type="term" value="P:bacterial-type flagellum-dependent cell motility"/>
    <property type="evidence" value="ECO:0007669"/>
    <property type="project" value="InterPro"/>
</dbReference>
<keyword evidence="1" id="KW-0282">Flagellum</keyword>
<keyword evidence="1" id="KW-0966">Cell projection</keyword>
<dbReference type="AlphaFoldDB" id="A0A1H9Y2E4"/>
<dbReference type="Proteomes" id="UP000199800">
    <property type="component" value="Unassembled WGS sequence"/>
</dbReference>
<dbReference type="OrthoDB" id="2056812at2"/>
<protein>
    <submittedName>
        <fullName evidence="1">Flagellar basal body-associated protein FliL</fullName>
    </submittedName>
</protein>
<organism evidence="1 2">
    <name type="scientific">[Clostridium] polysaccharolyticum</name>
    <dbReference type="NCBI Taxonomy" id="29364"/>
    <lineage>
        <taxon>Bacteria</taxon>
        <taxon>Bacillati</taxon>
        <taxon>Bacillota</taxon>
        <taxon>Clostridia</taxon>
        <taxon>Lachnospirales</taxon>
        <taxon>Lachnospiraceae</taxon>
    </lineage>
</organism>
<dbReference type="EMBL" id="FOHN01000001">
    <property type="protein sequence ID" value="SES62886.1"/>
    <property type="molecule type" value="Genomic_DNA"/>
</dbReference>
<dbReference type="GO" id="GO:0009425">
    <property type="term" value="C:bacterial-type flagellum basal body"/>
    <property type="evidence" value="ECO:0007669"/>
    <property type="project" value="InterPro"/>
</dbReference>
<proteinExistence type="predicted"/>
<accession>A0A1H9Y2E4</accession>
<keyword evidence="1" id="KW-0969">Cilium</keyword>
<evidence type="ECO:0000313" key="1">
    <source>
        <dbReference type="EMBL" id="SES62886.1"/>
    </source>
</evidence>
<dbReference type="STRING" id="29364.SAMN04487772_10187"/>
<name>A0A1H9Y2E4_9FIRM</name>
<keyword evidence="2" id="KW-1185">Reference proteome</keyword>
<reference evidence="1 2" key="1">
    <citation type="submission" date="2016-10" db="EMBL/GenBank/DDBJ databases">
        <authorList>
            <person name="de Groot N.N."/>
        </authorList>
    </citation>
    <scope>NUCLEOTIDE SEQUENCE [LARGE SCALE GENOMIC DNA]</scope>
    <source>
        <strain evidence="1 2">DSM 1801</strain>
    </source>
</reference>
<gene>
    <name evidence="1" type="ORF">SAMN04487772_10187</name>
</gene>
<dbReference type="GO" id="GO:0006935">
    <property type="term" value="P:chemotaxis"/>
    <property type="evidence" value="ECO:0007669"/>
    <property type="project" value="UniProtKB-KW"/>
</dbReference>